<accession>A0A7J4J552</accession>
<protein>
    <submittedName>
        <fullName evidence="1">YgiT-type zinc finger protein</fullName>
    </submittedName>
</protein>
<proteinExistence type="predicted"/>
<dbReference type="InterPro" id="IPR037914">
    <property type="entry name" value="SpoVT-AbrB_sf"/>
</dbReference>
<evidence type="ECO:0000313" key="1">
    <source>
        <dbReference type="EMBL" id="HIH10346.1"/>
    </source>
</evidence>
<dbReference type="Proteomes" id="UP000565078">
    <property type="component" value="Unassembled WGS sequence"/>
</dbReference>
<organism evidence="1 2">
    <name type="scientific">Candidatus Iainarchaeum sp</name>
    <dbReference type="NCBI Taxonomy" id="3101447"/>
    <lineage>
        <taxon>Archaea</taxon>
        <taxon>Candidatus Iainarchaeota</taxon>
        <taxon>Candidatus Iainarchaeia</taxon>
        <taxon>Candidatus Iainarchaeales</taxon>
        <taxon>Candidatus Iainarchaeaceae</taxon>
        <taxon>Candidatus Iainarchaeum</taxon>
    </lineage>
</organism>
<dbReference type="Gene3D" id="2.10.260.10">
    <property type="match status" value="1"/>
</dbReference>
<comment type="caution">
    <text evidence="1">The sequence shown here is derived from an EMBL/GenBank/DDBJ whole genome shotgun (WGS) entry which is preliminary data.</text>
</comment>
<dbReference type="AlphaFoldDB" id="A0A7J4J552"/>
<gene>
    <name evidence="1" type="ORF">HA254_06815</name>
</gene>
<dbReference type="EMBL" id="DUGC01000109">
    <property type="protein sequence ID" value="HIH10346.1"/>
    <property type="molecule type" value="Genomic_DNA"/>
</dbReference>
<dbReference type="NCBIfam" id="TIGR03831">
    <property type="entry name" value="YgiT_finger"/>
    <property type="match status" value="1"/>
</dbReference>
<dbReference type="SUPFAM" id="SSF89447">
    <property type="entry name" value="AbrB/MazE/MraZ-like"/>
    <property type="match status" value="1"/>
</dbReference>
<evidence type="ECO:0000313" key="2">
    <source>
        <dbReference type="Proteomes" id="UP000565078"/>
    </source>
</evidence>
<sequence length="110" mass="11997">MIREKCDECGGKLVEKNVDFSMFGMSVGKFPAEVCSKCGEEVFTEETSARIDEAAKEKGLYGLAASTTVGKSGDSLDIRISKKVAEFVNLQKGQTVMVHPEGKNRIIITF</sequence>
<dbReference type="InterPro" id="IPR022453">
    <property type="entry name" value="Znf_MqsA-type"/>
</dbReference>
<dbReference type="Gene3D" id="3.10.20.860">
    <property type="match status" value="1"/>
</dbReference>
<reference evidence="2" key="1">
    <citation type="journal article" date="2020" name="bioRxiv">
        <title>A rank-normalized archaeal taxonomy based on genome phylogeny resolves widespread incomplete and uneven classifications.</title>
        <authorList>
            <person name="Rinke C."/>
            <person name="Chuvochina M."/>
            <person name="Mussig A.J."/>
            <person name="Chaumeil P.-A."/>
            <person name="Waite D.W."/>
            <person name="Whitman W.B."/>
            <person name="Parks D.H."/>
            <person name="Hugenholtz P."/>
        </authorList>
    </citation>
    <scope>NUCLEOTIDE SEQUENCE [LARGE SCALE GENOMIC DNA]</scope>
</reference>
<name>A0A7J4J552_9ARCH</name>